<keyword evidence="2" id="KW-1185">Reference proteome</keyword>
<reference evidence="1" key="1">
    <citation type="submission" date="2024-05" db="EMBL/GenBank/DDBJ databases">
        <title>WGS of Aeromonas isolates.</title>
        <authorList>
            <person name="Lee H."/>
        </authorList>
    </citation>
    <scope>NUCLEOTIDE SEQUENCE</scope>
    <source>
        <strain evidence="1">LP308</strain>
    </source>
</reference>
<gene>
    <name evidence="1" type="ORF">OB962_03290</name>
</gene>
<accession>A0ABT7Q8E4</accession>
<evidence type="ECO:0000313" key="1">
    <source>
        <dbReference type="EMBL" id="MDM5130028.1"/>
    </source>
</evidence>
<comment type="caution">
    <text evidence="1">The sequence shown here is derived from an EMBL/GenBank/DDBJ whole genome shotgun (WGS) entry which is preliminary data.</text>
</comment>
<protein>
    <recommendedName>
        <fullName evidence="3">Mu-like prophage FluMu N-terminal domain-containing protein</fullName>
    </recommendedName>
</protein>
<name>A0ABT7Q8E4_9GAMM</name>
<sequence length="147" mass="16005">MSDKIAVVYIGSKPSKKDTVTGSRLVFPRHVPVDVESDLAMQLLEFPSVWIRAEALAGEIERQEAIAKLAVEQAERQAKEVAHLAEEQSMVAGDRDLTKLTSAQLATLVEGDDLNIAPQGPQEKVGDFRGRVRDALKAKLAAEQGDE</sequence>
<dbReference type="EMBL" id="JAOPLU010000001">
    <property type="protein sequence ID" value="MDM5130028.1"/>
    <property type="molecule type" value="Genomic_DNA"/>
</dbReference>
<evidence type="ECO:0008006" key="3">
    <source>
        <dbReference type="Google" id="ProtNLM"/>
    </source>
</evidence>
<evidence type="ECO:0000313" key="2">
    <source>
        <dbReference type="Proteomes" id="UP001168109"/>
    </source>
</evidence>
<dbReference type="Proteomes" id="UP001168109">
    <property type="component" value="Unassembled WGS sequence"/>
</dbReference>
<proteinExistence type="predicted"/>
<dbReference type="RefSeq" id="WP_290040878.1">
    <property type="nucleotide sequence ID" value="NZ_JAOPLU010000001.1"/>
</dbReference>
<organism evidence="1 2">
    <name type="scientific">Aeromonas piscicola</name>
    <dbReference type="NCBI Taxonomy" id="600645"/>
    <lineage>
        <taxon>Bacteria</taxon>
        <taxon>Pseudomonadati</taxon>
        <taxon>Pseudomonadota</taxon>
        <taxon>Gammaproteobacteria</taxon>
        <taxon>Aeromonadales</taxon>
        <taxon>Aeromonadaceae</taxon>
        <taxon>Aeromonas</taxon>
    </lineage>
</organism>